<dbReference type="PIRSF" id="PIRSF029033">
    <property type="entry name" value="UCP029033"/>
    <property type="match status" value="1"/>
</dbReference>
<feature type="transmembrane region" description="Helical" evidence="1">
    <location>
        <begin position="6"/>
        <end position="27"/>
    </location>
</feature>
<dbReference type="Proteomes" id="UP001595692">
    <property type="component" value="Unassembled WGS sequence"/>
</dbReference>
<name>A0ABV8CS61_9GAMM</name>
<evidence type="ECO:0000313" key="3">
    <source>
        <dbReference type="Proteomes" id="UP001595692"/>
    </source>
</evidence>
<dbReference type="Gene3D" id="3.30.110.170">
    <property type="entry name" value="Protein of unknown function (DUF541), domain 1"/>
    <property type="match status" value="1"/>
</dbReference>
<dbReference type="InterPro" id="IPR016907">
    <property type="entry name" value="UCP029033"/>
</dbReference>
<keyword evidence="1" id="KW-0472">Membrane</keyword>
<dbReference type="PANTHER" id="PTHR34387:SF2">
    <property type="entry name" value="SLR1258 PROTEIN"/>
    <property type="match status" value="1"/>
</dbReference>
<sequence>MQERNIISSVLIGALFCVGMTVFGVLLTEGMIQFKDMDRSVSVKGLSEREVAADVAIWPIRYTEVSNELGEVYSAIELKNEKIRQFLQQQGFKVDEISVSVPGIQDRQAQGFSEEQVRNGRYAGTSTLTVYSTDIDMVRKAMTNLSQLGQNGIAISGQDYEVRTQFLFNGLNSIKPAMVEEATRNAREVAEKFAHDSGSKLGKIKRASQGQFSVEDRDSNTPYIKRVRIVSTVEYYLAD</sequence>
<evidence type="ECO:0000256" key="1">
    <source>
        <dbReference type="SAM" id="Phobius"/>
    </source>
</evidence>
<dbReference type="Pfam" id="PF04402">
    <property type="entry name" value="SIMPL"/>
    <property type="match status" value="1"/>
</dbReference>
<dbReference type="RefSeq" id="WP_377154694.1">
    <property type="nucleotide sequence ID" value="NZ_JBHSAF010000015.1"/>
</dbReference>
<reference evidence="3" key="1">
    <citation type="journal article" date="2019" name="Int. J. Syst. Evol. Microbiol.">
        <title>The Global Catalogue of Microorganisms (GCM) 10K type strain sequencing project: providing services to taxonomists for standard genome sequencing and annotation.</title>
        <authorList>
            <consortium name="The Broad Institute Genomics Platform"/>
            <consortium name="The Broad Institute Genome Sequencing Center for Infectious Disease"/>
            <person name="Wu L."/>
            <person name="Ma J."/>
        </authorList>
    </citation>
    <scope>NUCLEOTIDE SEQUENCE [LARGE SCALE GENOMIC DNA]</scope>
    <source>
        <strain evidence="3">CCUG 54939</strain>
    </source>
</reference>
<dbReference type="InterPro" id="IPR052022">
    <property type="entry name" value="26kDa_periplasmic_antigen"/>
</dbReference>
<evidence type="ECO:0000313" key="2">
    <source>
        <dbReference type="EMBL" id="MFC3915057.1"/>
    </source>
</evidence>
<dbReference type="PANTHER" id="PTHR34387">
    <property type="entry name" value="SLR1258 PROTEIN"/>
    <property type="match status" value="1"/>
</dbReference>
<keyword evidence="3" id="KW-1185">Reference proteome</keyword>
<protein>
    <submittedName>
        <fullName evidence="2">SIMPL domain-containing protein</fullName>
    </submittedName>
</protein>
<dbReference type="Gene3D" id="3.30.70.2970">
    <property type="entry name" value="Protein of unknown function (DUF541), domain 2"/>
    <property type="match status" value="1"/>
</dbReference>
<keyword evidence="1" id="KW-0812">Transmembrane</keyword>
<proteinExistence type="predicted"/>
<dbReference type="EMBL" id="JBHSAF010000015">
    <property type="protein sequence ID" value="MFC3915057.1"/>
    <property type="molecule type" value="Genomic_DNA"/>
</dbReference>
<comment type="caution">
    <text evidence="2">The sequence shown here is derived from an EMBL/GenBank/DDBJ whole genome shotgun (WGS) entry which is preliminary data.</text>
</comment>
<organism evidence="2 3">
    <name type="scientific">Pseudaeromonas sharmana</name>
    <dbReference type="NCBI Taxonomy" id="328412"/>
    <lineage>
        <taxon>Bacteria</taxon>
        <taxon>Pseudomonadati</taxon>
        <taxon>Pseudomonadota</taxon>
        <taxon>Gammaproteobacteria</taxon>
        <taxon>Aeromonadales</taxon>
        <taxon>Aeromonadaceae</taxon>
        <taxon>Pseudaeromonas</taxon>
    </lineage>
</organism>
<dbReference type="InterPro" id="IPR007497">
    <property type="entry name" value="SIMPL/DUF541"/>
</dbReference>
<gene>
    <name evidence="2" type="ORF">ACFOSS_16565</name>
</gene>
<keyword evidence="1" id="KW-1133">Transmembrane helix</keyword>
<accession>A0ABV8CS61</accession>